<feature type="transmembrane region" description="Helical" evidence="1">
    <location>
        <begin position="40"/>
        <end position="61"/>
    </location>
</feature>
<keyword evidence="1" id="KW-0812">Transmembrane</keyword>
<proteinExistence type="predicted"/>
<keyword evidence="1" id="KW-0472">Membrane</keyword>
<dbReference type="InterPro" id="IPR011672">
    <property type="entry name" value="DUF1614"/>
</dbReference>
<evidence type="ECO:0000256" key="1">
    <source>
        <dbReference type="SAM" id="Phobius"/>
    </source>
</evidence>
<feature type="transmembrane region" description="Helical" evidence="1">
    <location>
        <begin position="195"/>
        <end position="217"/>
    </location>
</feature>
<evidence type="ECO:0000313" key="2">
    <source>
        <dbReference type="EMBL" id="QEA03918.1"/>
    </source>
</evidence>
<feature type="transmembrane region" description="Helical" evidence="1">
    <location>
        <begin position="88"/>
        <end position="108"/>
    </location>
</feature>
<protein>
    <recommendedName>
        <fullName evidence="3">DUF1614 domain-containing protein</fullName>
    </recommendedName>
</protein>
<dbReference type="Pfam" id="PF07758">
    <property type="entry name" value="DUF1614"/>
    <property type="match status" value="1"/>
</dbReference>
<name>A0A5B8R7E9_9ZZZZ</name>
<feature type="transmembrane region" description="Helical" evidence="1">
    <location>
        <begin position="114"/>
        <end position="132"/>
    </location>
</feature>
<dbReference type="EMBL" id="MN079077">
    <property type="protein sequence ID" value="QEA03918.1"/>
    <property type="molecule type" value="Genomic_DNA"/>
</dbReference>
<evidence type="ECO:0008006" key="3">
    <source>
        <dbReference type="Google" id="ProtNLM"/>
    </source>
</evidence>
<sequence length="218" mass="22459">MNPLTLLVGAFLLAFLFALVQVGALTIAFGKLGLSGGSAMLLLFTSLIGSGVNLPLFTLDAEGERDPRWRRPPPWMKGMLREIPEGKVLVAMNVGGGLVPLAFSVYLLSRSALAPLPVLVAVAIQALVCYLFSRPVRGVGIGMPVFIAPITAAITAVALQPEASAPLAYICGTLGVLIGADILRLRDVGRLGAPVASIGGAGTFDGVFITGIVAVLLA</sequence>
<dbReference type="AlphaFoldDB" id="A0A5B8R7E9"/>
<keyword evidence="1" id="KW-1133">Transmembrane helix</keyword>
<organism evidence="2">
    <name type="scientific">uncultured organism</name>
    <dbReference type="NCBI Taxonomy" id="155900"/>
    <lineage>
        <taxon>unclassified sequences</taxon>
        <taxon>environmental samples</taxon>
    </lineage>
</organism>
<feature type="transmembrane region" description="Helical" evidence="1">
    <location>
        <begin position="165"/>
        <end position="183"/>
    </location>
</feature>
<reference evidence="2" key="1">
    <citation type="submission" date="2019-06" db="EMBL/GenBank/DDBJ databases">
        <authorList>
            <person name="Murdoch R.W."/>
            <person name="Fathepure B."/>
        </authorList>
    </citation>
    <scope>NUCLEOTIDE SEQUENCE</scope>
</reference>
<accession>A0A5B8R7E9</accession>
<gene>
    <name evidence="2" type="ORF">KBTEX_00219</name>
</gene>
<feature type="transmembrane region" description="Helical" evidence="1">
    <location>
        <begin position="139"/>
        <end position="159"/>
    </location>
</feature>